<feature type="domain" description="F-box" evidence="1">
    <location>
        <begin position="31"/>
        <end position="80"/>
    </location>
</feature>
<dbReference type="SUPFAM" id="SSF81383">
    <property type="entry name" value="F-box domain"/>
    <property type="match status" value="1"/>
</dbReference>
<dbReference type="InParanoid" id="A0A067QPU4"/>
<name>A0A067QPU4_ZOONE</name>
<reference evidence="2 3" key="1">
    <citation type="journal article" date="2014" name="Nat. Commun.">
        <title>Molecular traces of alternative social organization in a termite genome.</title>
        <authorList>
            <person name="Terrapon N."/>
            <person name="Li C."/>
            <person name="Robertson H.M."/>
            <person name="Ji L."/>
            <person name="Meng X."/>
            <person name="Booth W."/>
            <person name="Chen Z."/>
            <person name="Childers C.P."/>
            <person name="Glastad K.M."/>
            <person name="Gokhale K."/>
            <person name="Gowin J."/>
            <person name="Gronenberg W."/>
            <person name="Hermansen R.A."/>
            <person name="Hu H."/>
            <person name="Hunt B.G."/>
            <person name="Huylmans A.K."/>
            <person name="Khalil S.M."/>
            <person name="Mitchell R.D."/>
            <person name="Munoz-Torres M.C."/>
            <person name="Mustard J.A."/>
            <person name="Pan H."/>
            <person name="Reese J.T."/>
            <person name="Scharf M.E."/>
            <person name="Sun F."/>
            <person name="Vogel H."/>
            <person name="Xiao J."/>
            <person name="Yang W."/>
            <person name="Yang Z."/>
            <person name="Yang Z."/>
            <person name="Zhou J."/>
            <person name="Zhu J."/>
            <person name="Brent C.S."/>
            <person name="Elsik C.G."/>
            <person name="Goodisman M.A."/>
            <person name="Liberles D.A."/>
            <person name="Roe R.M."/>
            <person name="Vargo E.L."/>
            <person name="Vilcinskas A."/>
            <person name="Wang J."/>
            <person name="Bornberg-Bauer E."/>
            <person name="Korb J."/>
            <person name="Zhang G."/>
            <person name="Liebig J."/>
        </authorList>
    </citation>
    <scope>NUCLEOTIDE SEQUENCE [LARGE SCALE GENOMIC DNA]</scope>
    <source>
        <tissue evidence="2">Whole organism</tissue>
    </source>
</reference>
<sequence length="156" mass="17811">MNKFIRSIKSKLKRGNEGPDKVGACSQQERQLHIMDLPPEVLGLIFEHCSYDVLARRVRPVCRRFRDVATLVLNCGFLTLGTKIDRAMVDAVSHFEEGRTLGELLVTTFPFTSAMVDVVPRIGQGRPTEQQLLMDQHYIALMLIKDRVRERKTESL</sequence>
<gene>
    <name evidence="2" type="ORF">L798_05788</name>
</gene>
<dbReference type="InterPro" id="IPR001810">
    <property type="entry name" value="F-box_dom"/>
</dbReference>
<proteinExistence type="predicted"/>
<protein>
    <recommendedName>
        <fullName evidence="1">F-box domain-containing protein</fullName>
    </recommendedName>
</protein>
<dbReference type="Pfam" id="PF12937">
    <property type="entry name" value="F-box-like"/>
    <property type="match status" value="1"/>
</dbReference>
<dbReference type="Gene3D" id="1.20.1280.50">
    <property type="match status" value="1"/>
</dbReference>
<organism evidence="2 3">
    <name type="scientific">Zootermopsis nevadensis</name>
    <name type="common">Dampwood termite</name>
    <dbReference type="NCBI Taxonomy" id="136037"/>
    <lineage>
        <taxon>Eukaryota</taxon>
        <taxon>Metazoa</taxon>
        <taxon>Ecdysozoa</taxon>
        <taxon>Arthropoda</taxon>
        <taxon>Hexapoda</taxon>
        <taxon>Insecta</taxon>
        <taxon>Pterygota</taxon>
        <taxon>Neoptera</taxon>
        <taxon>Polyneoptera</taxon>
        <taxon>Dictyoptera</taxon>
        <taxon>Blattodea</taxon>
        <taxon>Blattoidea</taxon>
        <taxon>Termitoidae</taxon>
        <taxon>Termopsidae</taxon>
        <taxon>Zootermopsis</taxon>
    </lineage>
</organism>
<dbReference type="PROSITE" id="PS50181">
    <property type="entry name" value="FBOX"/>
    <property type="match status" value="1"/>
</dbReference>
<evidence type="ECO:0000313" key="2">
    <source>
        <dbReference type="EMBL" id="KDQ96812.1"/>
    </source>
</evidence>
<evidence type="ECO:0000313" key="3">
    <source>
        <dbReference type="Proteomes" id="UP000027135"/>
    </source>
</evidence>
<dbReference type="InterPro" id="IPR036047">
    <property type="entry name" value="F-box-like_dom_sf"/>
</dbReference>
<dbReference type="Proteomes" id="UP000027135">
    <property type="component" value="Unassembled WGS sequence"/>
</dbReference>
<accession>A0A067QPU4</accession>
<keyword evidence="3" id="KW-1185">Reference proteome</keyword>
<evidence type="ECO:0000259" key="1">
    <source>
        <dbReference type="PROSITE" id="PS50181"/>
    </source>
</evidence>
<dbReference type="EMBL" id="KK870051">
    <property type="protein sequence ID" value="KDQ96812.1"/>
    <property type="molecule type" value="Genomic_DNA"/>
</dbReference>
<dbReference type="AlphaFoldDB" id="A0A067QPU4"/>